<comment type="similarity">
    <text evidence="18">Belongs to the NnrE/AIBP family.</text>
</comment>
<proteinExistence type="inferred from homology"/>
<dbReference type="InterPro" id="IPR030677">
    <property type="entry name" value="Nnr"/>
</dbReference>
<dbReference type="InterPro" id="IPR036652">
    <property type="entry name" value="YjeF_N_dom_sf"/>
</dbReference>
<evidence type="ECO:0000256" key="10">
    <source>
        <dbReference type="ARBA" id="ARBA00023027"/>
    </source>
</evidence>
<evidence type="ECO:0000259" key="20">
    <source>
        <dbReference type="PROSITE" id="PS51383"/>
    </source>
</evidence>
<keyword evidence="13" id="KW-0511">Multifunctional enzyme</keyword>
<dbReference type="GO" id="GO:0052856">
    <property type="term" value="F:NAD(P)HX epimerase activity"/>
    <property type="evidence" value="ECO:0007669"/>
    <property type="project" value="UniProtKB-UniRule"/>
</dbReference>
<protein>
    <recommendedName>
        <fullName evidence="19">Bifunctional NAD(P)H-hydrate repair enzyme</fullName>
    </recommendedName>
    <alternativeName>
        <fullName evidence="19">Nicotinamide nucleotide repair protein</fullName>
    </alternativeName>
    <domain>
        <recommendedName>
            <fullName evidence="19">ADP-dependent (S)-NAD(P)H-hydrate dehydratase</fullName>
            <ecNumber evidence="19">4.2.1.136</ecNumber>
        </recommendedName>
        <alternativeName>
            <fullName evidence="19">ADP-dependent NAD(P)HX dehydratase</fullName>
        </alternativeName>
    </domain>
    <domain>
        <recommendedName>
            <fullName evidence="19">NAD(P)H-hydrate epimerase</fullName>
            <ecNumber evidence="19">5.1.99.6</ecNumber>
        </recommendedName>
    </domain>
</protein>
<dbReference type="eggNOG" id="COG0062">
    <property type="taxonomic scope" value="Bacteria"/>
</dbReference>
<comment type="function">
    <text evidence="14 19">Bifunctional enzyme that catalyzes the epimerization of the S- and R-forms of NAD(P)HX and the dehydration of the S-form of NAD(P)HX at the expense of ADP, which is converted to AMP. This allows the repair of both epimers of NAD(P)HX, a damaged form of NAD(P)H that is a result of enzymatic or heat-dependent hydration.</text>
</comment>
<dbReference type="EC" id="5.1.99.6" evidence="19"/>
<evidence type="ECO:0000256" key="5">
    <source>
        <dbReference type="ARBA" id="ARBA00022723"/>
    </source>
</evidence>
<evidence type="ECO:0000259" key="21">
    <source>
        <dbReference type="PROSITE" id="PS51385"/>
    </source>
</evidence>
<evidence type="ECO:0000256" key="13">
    <source>
        <dbReference type="ARBA" id="ARBA00023268"/>
    </source>
</evidence>
<dbReference type="EC" id="4.2.1.136" evidence="19"/>
<comment type="catalytic activity">
    <reaction evidence="16 17 19">
        <text>(6S)-NADPHX + ADP = AMP + phosphate + NADPH + H(+)</text>
        <dbReference type="Rhea" id="RHEA:32235"/>
        <dbReference type="ChEBI" id="CHEBI:15378"/>
        <dbReference type="ChEBI" id="CHEBI:43474"/>
        <dbReference type="ChEBI" id="CHEBI:57783"/>
        <dbReference type="ChEBI" id="CHEBI:64076"/>
        <dbReference type="ChEBI" id="CHEBI:456215"/>
        <dbReference type="ChEBI" id="CHEBI:456216"/>
        <dbReference type="EC" id="4.2.1.136"/>
    </reaction>
</comment>
<comment type="catalytic activity">
    <reaction evidence="1 18 19">
        <text>(6R)-NADHX = (6S)-NADHX</text>
        <dbReference type="Rhea" id="RHEA:32215"/>
        <dbReference type="ChEBI" id="CHEBI:64074"/>
        <dbReference type="ChEBI" id="CHEBI:64075"/>
        <dbReference type="EC" id="5.1.99.6"/>
    </reaction>
</comment>
<feature type="binding site" evidence="17">
    <location>
        <position position="392"/>
    </location>
    <ligand>
        <name>AMP</name>
        <dbReference type="ChEBI" id="CHEBI:456215"/>
    </ligand>
</feature>
<dbReference type="InterPro" id="IPR004443">
    <property type="entry name" value="YjeF_N_dom"/>
</dbReference>
<comment type="catalytic activity">
    <reaction evidence="15 17 19">
        <text>(6S)-NADHX + ADP = AMP + phosphate + NADH + H(+)</text>
        <dbReference type="Rhea" id="RHEA:32223"/>
        <dbReference type="ChEBI" id="CHEBI:15378"/>
        <dbReference type="ChEBI" id="CHEBI:43474"/>
        <dbReference type="ChEBI" id="CHEBI:57945"/>
        <dbReference type="ChEBI" id="CHEBI:64074"/>
        <dbReference type="ChEBI" id="CHEBI:456215"/>
        <dbReference type="ChEBI" id="CHEBI:456216"/>
        <dbReference type="EC" id="4.2.1.136"/>
    </reaction>
</comment>
<reference evidence="23" key="1">
    <citation type="submission" date="2008-08" db="EMBL/GenBank/DDBJ databases">
        <title>The complete genome sequence of Coprothermobacter proteolyticus strain ATCC 5245 / DSM 5265 / BT.</title>
        <authorList>
            <person name="Dodson R.J."/>
            <person name="Durkin A.S."/>
            <person name="Wu M."/>
            <person name="Eisen J."/>
            <person name="Sutton G."/>
        </authorList>
    </citation>
    <scope>NUCLEOTIDE SEQUENCE [LARGE SCALE GENOMIC DNA]</scope>
    <source>
        <strain evidence="23">ATCC 35245 / DSM 5265 / OCM 4 / BT</strain>
    </source>
</reference>
<comment type="catalytic activity">
    <reaction evidence="2 18 19">
        <text>(6R)-NADPHX = (6S)-NADPHX</text>
        <dbReference type="Rhea" id="RHEA:32227"/>
        <dbReference type="ChEBI" id="CHEBI:64076"/>
        <dbReference type="ChEBI" id="CHEBI:64077"/>
        <dbReference type="EC" id="5.1.99.6"/>
    </reaction>
</comment>
<dbReference type="InterPro" id="IPR017953">
    <property type="entry name" value="Carbohydrate_kinase_pred_CS"/>
</dbReference>
<dbReference type="HAMAP" id="MF_01965">
    <property type="entry name" value="NADHX_dehydratase"/>
    <property type="match status" value="1"/>
</dbReference>
<keyword evidence="7 17" id="KW-0067">ATP-binding</keyword>
<evidence type="ECO:0000256" key="1">
    <source>
        <dbReference type="ARBA" id="ARBA00000013"/>
    </source>
</evidence>
<dbReference type="PROSITE" id="PS51383">
    <property type="entry name" value="YJEF_C_3"/>
    <property type="match status" value="1"/>
</dbReference>
<evidence type="ECO:0000256" key="12">
    <source>
        <dbReference type="ARBA" id="ARBA00023239"/>
    </source>
</evidence>
<evidence type="ECO:0000256" key="8">
    <source>
        <dbReference type="ARBA" id="ARBA00022857"/>
    </source>
</evidence>
<dbReference type="GO" id="GO:0016301">
    <property type="term" value="F:kinase activity"/>
    <property type="evidence" value="ECO:0007669"/>
    <property type="project" value="UniProtKB-KW"/>
</dbReference>
<evidence type="ECO:0000256" key="7">
    <source>
        <dbReference type="ARBA" id="ARBA00022840"/>
    </source>
</evidence>
<dbReference type="PANTHER" id="PTHR12592:SF0">
    <property type="entry name" value="ATP-DEPENDENT (S)-NAD(P)H-HYDRATE DEHYDRATASE"/>
    <property type="match status" value="1"/>
</dbReference>
<evidence type="ECO:0000256" key="19">
    <source>
        <dbReference type="PIRNR" id="PIRNR017184"/>
    </source>
</evidence>
<keyword evidence="23" id="KW-1185">Reference proteome</keyword>
<name>B5Y8E3_COPPD</name>
<dbReference type="GO" id="GO:0052855">
    <property type="term" value="F:ADP-dependent NAD(P)H-hydrate dehydratase activity"/>
    <property type="evidence" value="ECO:0007669"/>
    <property type="project" value="UniProtKB-UniRule"/>
</dbReference>
<evidence type="ECO:0000256" key="2">
    <source>
        <dbReference type="ARBA" id="ARBA00000909"/>
    </source>
</evidence>
<feature type="domain" description="YjeF C-terminal" evidence="20">
    <location>
        <begin position="201"/>
        <end position="450"/>
    </location>
</feature>
<keyword evidence="10 17" id="KW-0520">NAD</keyword>
<dbReference type="PIRSF" id="PIRSF017184">
    <property type="entry name" value="Nnr"/>
    <property type="match status" value="1"/>
</dbReference>
<feature type="binding site" evidence="18">
    <location>
        <begin position="48"/>
        <end position="52"/>
    </location>
    <ligand>
        <name>(6S)-NADPHX</name>
        <dbReference type="ChEBI" id="CHEBI:64076"/>
    </ligand>
</feature>
<accession>B5Y8E3</accession>
<dbReference type="CDD" id="cd01171">
    <property type="entry name" value="YXKO-related"/>
    <property type="match status" value="1"/>
</dbReference>
<dbReference type="InterPro" id="IPR029056">
    <property type="entry name" value="Ribokinase-like"/>
</dbReference>
<dbReference type="GO" id="GO:0005524">
    <property type="term" value="F:ATP binding"/>
    <property type="evidence" value="ECO:0007669"/>
    <property type="project" value="UniProtKB-UniRule"/>
</dbReference>
<comment type="cofactor">
    <cofactor evidence="17">
        <name>Mg(2+)</name>
        <dbReference type="ChEBI" id="CHEBI:18420"/>
    </cofactor>
</comment>
<feature type="binding site" evidence="17">
    <location>
        <position position="287"/>
    </location>
    <ligand>
        <name>(6S)-NADPHX</name>
        <dbReference type="ChEBI" id="CHEBI:64076"/>
    </ligand>
</feature>
<keyword evidence="9 18" id="KW-0630">Potassium</keyword>
<dbReference type="Pfam" id="PF03853">
    <property type="entry name" value="YjeF_N"/>
    <property type="match status" value="1"/>
</dbReference>
<feature type="binding site" evidence="18">
    <location>
        <position position="139"/>
    </location>
    <ligand>
        <name>K(+)</name>
        <dbReference type="ChEBI" id="CHEBI:29103"/>
    </ligand>
</feature>
<dbReference type="Gene3D" id="3.40.1190.20">
    <property type="match status" value="1"/>
</dbReference>
<dbReference type="SUPFAM" id="SSF53613">
    <property type="entry name" value="Ribokinase-like"/>
    <property type="match status" value="1"/>
</dbReference>
<keyword evidence="22" id="KW-0418">Kinase</keyword>
<evidence type="ECO:0000313" key="22">
    <source>
        <dbReference type="EMBL" id="ACI18176.1"/>
    </source>
</evidence>
<keyword evidence="6 17" id="KW-0547">Nucleotide-binding</keyword>
<dbReference type="PROSITE" id="PS01050">
    <property type="entry name" value="YJEF_C_2"/>
    <property type="match status" value="1"/>
</dbReference>
<dbReference type="KEGG" id="cpo:COPRO5265_0692"/>
<evidence type="ECO:0000256" key="17">
    <source>
        <dbReference type="HAMAP-Rule" id="MF_01965"/>
    </source>
</evidence>
<dbReference type="PANTHER" id="PTHR12592">
    <property type="entry name" value="ATP-DEPENDENT (S)-NAD(P)H-HYDRATE DEHYDRATASE FAMILY MEMBER"/>
    <property type="match status" value="1"/>
</dbReference>
<feature type="binding site" evidence="18">
    <location>
        <begin position="107"/>
        <end position="113"/>
    </location>
    <ligand>
        <name>(6S)-NADPHX</name>
        <dbReference type="ChEBI" id="CHEBI:64076"/>
    </ligand>
</feature>
<feature type="binding site" evidence="17">
    <location>
        <position position="238"/>
    </location>
    <ligand>
        <name>(6S)-NADPHX</name>
        <dbReference type="ChEBI" id="CHEBI:64076"/>
    </ligand>
</feature>
<keyword evidence="22" id="KW-0808">Transferase</keyword>
<feature type="binding site" evidence="17">
    <location>
        <position position="327"/>
    </location>
    <ligand>
        <name>(6S)-NADPHX</name>
        <dbReference type="ChEBI" id="CHEBI:64076"/>
    </ligand>
</feature>
<dbReference type="GO" id="GO:0046496">
    <property type="term" value="P:nicotinamide nucleotide metabolic process"/>
    <property type="evidence" value="ECO:0007669"/>
    <property type="project" value="UniProtKB-UniRule"/>
</dbReference>
<evidence type="ECO:0000256" key="6">
    <source>
        <dbReference type="ARBA" id="ARBA00022741"/>
    </source>
</evidence>
<feature type="binding site" evidence="18">
    <location>
        <position position="103"/>
    </location>
    <ligand>
        <name>K(+)</name>
        <dbReference type="ChEBI" id="CHEBI:29103"/>
    </ligand>
</feature>
<keyword evidence="11 18" id="KW-0413">Isomerase</keyword>
<dbReference type="eggNOG" id="COG0063">
    <property type="taxonomic scope" value="Bacteria"/>
</dbReference>
<dbReference type="NCBIfam" id="TIGR00197">
    <property type="entry name" value="yjeF_nterm"/>
    <property type="match status" value="1"/>
</dbReference>
<keyword evidence="8 17" id="KW-0521">NADP</keyword>
<comment type="similarity">
    <text evidence="4 19">In the C-terminal section; belongs to the NnrD/CARKD family.</text>
</comment>
<keyword evidence="12 17" id="KW-0456">Lyase</keyword>
<dbReference type="Proteomes" id="UP000001732">
    <property type="component" value="Chromosome"/>
</dbReference>
<comment type="similarity">
    <text evidence="17">Belongs to the NnrD/CARKD family.</text>
</comment>
<dbReference type="SUPFAM" id="SSF64153">
    <property type="entry name" value="YjeF N-terminal domain-like"/>
    <property type="match status" value="1"/>
</dbReference>
<comment type="cofactor">
    <cofactor evidence="18 19">
        <name>K(+)</name>
        <dbReference type="ChEBI" id="CHEBI:29103"/>
    </cofactor>
    <text evidence="18 19">Binds 1 potassium ion per subunit.</text>
</comment>
<dbReference type="HAMAP" id="MF_01966">
    <property type="entry name" value="NADHX_epimerase"/>
    <property type="match status" value="1"/>
</dbReference>
<evidence type="ECO:0000256" key="9">
    <source>
        <dbReference type="ARBA" id="ARBA00022958"/>
    </source>
</evidence>
<evidence type="ECO:0000256" key="18">
    <source>
        <dbReference type="HAMAP-Rule" id="MF_01966"/>
    </source>
</evidence>
<evidence type="ECO:0000313" key="23">
    <source>
        <dbReference type="Proteomes" id="UP000001732"/>
    </source>
</evidence>
<feature type="binding site" evidence="18">
    <location>
        <position position="136"/>
    </location>
    <ligand>
        <name>(6S)-NADPHX</name>
        <dbReference type="ChEBI" id="CHEBI:64076"/>
    </ligand>
</feature>
<evidence type="ECO:0000256" key="16">
    <source>
        <dbReference type="ARBA" id="ARBA00049209"/>
    </source>
</evidence>
<comment type="function">
    <text evidence="17">Catalyzes the dehydration of the S-form of NAD(P)HX at the expense of ADP, which is converted to AMP. Together with NAD(P)HX epimerase, which catalyzes the epimerization of the S- and R-forms, the enzyme allows the repair of both epimers of NAD(P)HX, a damaged form of NAD(P)H that is a result of enzymatic or heat-dependent hydration.</text>
</comment>
<dbReference type="Pfam" id="PF01256">
    <property type="entry name" value="Carb_kinase"/>
    <property type="match status" value="1"/>
</dbReference>
<keyword evidence="5 18" id="KW-0479">Metal-binding</keyword>
<evidence type="ECO:0000256" key="14">
    <source>
        <dbReference type="ARBA" id="ARBA00025153"/>
    </source>
</evidence>
<comment type="function">
    <text evidence="18">Catalyzes the epimerization of the S- and R-forms of NAD(P)HX, a damaged form of NAD(P)H that is a result of enzymatic or heat-dependent hydration. This is a prerequisite for the S-specific NAD(P)H-hydrate dehydratase to allow the repair of both epimers of NAD(P)HX.</text>
</comment>
<evidence type="ECO:0000256" key="11">
    <source>
        <dbReference type="ARBA" id="ARBA00023235"/>
    </source>
</evidence>
<dbReference type="STRING" id="309798.COPRO5265_0692"/>
<feature type="binding site" evidence="17">
    <location>
        <begin position="364"/>
        <end position="368"/>
    </location>
    <ligand>
        <name>AMP</name>
        <dbReference type="ChEBI" id="CHEBI:456215"/>
    </ligand>
</feature>
<evidence type="ECO:0000256" key="4">
    <source>
        <dbReference type="ARBA" id="ARBA00009524"/>
    </source>
</evidence>
<evidence type="ECO:0000256" key="3">
    <source>
        <dbReference type="ARBA" id="ARBA00006001"/>
    </source>
</evidence>
<feature type="binding site" evidence="17">
    <location>
        <position position="393"/>
    </location>
    <ligand>
        <name>(6S)-NADPHX</name>
        <dbReference type="ChEBI" id="CHEBI:64076"/>
    </ligand>
</feature>
<dbReference type="PROSITE" id="PS51385">
    <property type="entry name" value="YJEF_N"/>
    <property type="match status" value="1"/>
</dbReference>
<dbReference type="GO" id="GO:0046872">
    <property type="term" value="F:metal ion binding"/>
    <property type="evidence" value="ECO:0007669"/>
    <property type="project" value="UniProtKB-UniRule"/>
</dbReference>
<dbReference type="GO" id="GO:0110051">
    <property type="term" value="P:metabolite repair"/>
    <property type="evidence" value="ECO:0007669"/>
    <property type="project" value="TreeGrafter"/>
</dbReference>
<gene>
    <name evidence="18" type="primary">nnrE</name>
    <name evidence="17" type="synonym">nnrD</name>
    <name evidence="22" type="ordered locus">COPRO5265_0692</name>
</gene>
<feature type="domain" description="YjeF N-terminal" evidence="21">
    <location>
        <begin position="1"/>
        <end position="192"/>
    </location>
</feature>
<sequence>MKSIESILFEDYQVEPAALMEVAGRSVAEQVVSLANPKTVGVVAGKGNNGGDALTCARFLLDRGINVKVFSLESSVRLTYLLDEGAVVCKDIKQLQDCDVLVDGLFGYGFRPPAGEAYATLINEMNALSLPVVSIDMPSGLPAEGMVEEPIVQAELTVFLGLPKVNAVTGLGLMRSGRFVLDGLGYGRFLESHAESLAYSIESTDAEKIMASGIAMPYHKREAGLVSVVAGSEHFPGAALLVVKTLLLMGAGLVYIKSDQHVEELVISEFPQVVRGDGPGAKVIGPGLEDVSLALSMAATDFPKVIDAGGLRSEVLEHAKNAVITPHEGEAARLLNTSVEEVRRNRYNAAKRLYERFGHVVLLKGPGTIIYDGQRWLVIPINEPRLATGGTGDVLSGLIGFFLSRGMTLADAAVSAAYLHAKCASEFSTGLNLNKFIERIAESWWAHYDR</sequence>
<dbReference type="AlphaFoldDB" id="B5Y8E3"/>
<comment type="subunit">
    <text evidence="17">Homotetramer.</text>
</comment>
<dbReference type="InterPro" id="IPR000631">
    <property type="entry name" value="CARKD"/>
</dbReference>
<comment type="similarity">
    <text evidence="3 19">In the N-terminal section; belongs to the NnrE/AIBP family.</text>
</comment>
<reference evidence="22 23" key="2">
    <citation type="journal article" date="2014" name="Genome Announc.">
        <title>Complete Genome Sequence of Coprothermobacter proteolyticus DSM 5265.</title>
        <authorList>
            <person name="Alexiev A."/>
            <person name="Coil D.A."/>
            <person name="Badger J.H."/>
            <person name="Enticknap J."/>
            <person name="Ward N."/>
            <person name="Robb F.T."/>
            <person name="Eisen J.A."/>
        </authorList>
    </citation>
    <scope>NUCLEOTIDE SEQUENCE [LARGE SCALE GENOMIC DNA]</scope>
    <source>
        <strain evidence="23">ATCC 35245 / DSM 5265 / OCM 4 / BT</strain>
    </source>
</reference>
<dbReference type="Gene3D" id="3.40.50.10260">
    <property type="entry name" value="YjeF N-terminal domain"/>
    <property type="match status" value="1"/>
</dbReference>
<organism evidence="22 23">
    <name type="scientific">Coprothermobacter proteolyticus (strain ATCC 35245 / DSM 5265 / OCM 4 / BT)</name>
    <dbReference type="NCBI Taxonomy" id="309798"/>
    <lineage>
        <taxon>Bacteria</taxon>
        <taxon>Pseudomonadati</taxon>
        <taxon>Coprothermobacterota</taxon>
        <taxon>Coprothermobacteria</taxon>
        <taxon>Coprothermobacterales</taxon>
        <taxon>Coprothermobacteraceae</taxon>
        <taxon>Coprothermobacter</taxon>
    </lineage>
</organism>
<feature type="binding site" evidence="18">
    <location>
        <position position="118"/>
    </location>
    <ligand>
        <name>(6S)-NADPHX</name>
        <dbReference type="ChEBI" id="CHEBI:64076"/>
    </ligand>
</feature>
<dbReference type="EMBL" id="CP001145">
    <property type="protein sequence ID" value="ACI18176.1"/>
    <property type="molecule type" value="Genomic_DNA"/>
</dbReference>
<feature type="binding site" evidence="18">
    <location>
        <position position="49"/>
    </location>
    <ligand>
        <name>K(+)</name>
        <dbReference type="ChEBI" id="CHEBI:29103"/>
    </ligand>
</feature>
<evidence type="ECO:0000256" key="15">
    <source>
        <dbReference type="ARBA" id="ARBA00048238"/>
    </source>
</evidence>